<proteinExistence type="predicted"/>
<dbReference type="EMBL" id="UOFE01000026">
    <property type="protein sequence ID" value="VAW52263.1"/>
    <property type="molecule type" value="Genomic_DNA"/>
</dbReference>
<feature type="transmembrane region" description="Helical" evidence="1">
    <location>
        <begin position="21"/>
        <end position="44"/>
    </location>
</feature>
<keyword evidence="1" id="KW-0472">Membrane</keyword>
<accession>A0A3B0WIX6</accession>
<reference evidence="2" key="1">
    <citation type="submission" date="2018-06" db="EMBL/GenBank/DDBJ databases">
        <authorList>
            <person name="Zhirakovskaya E."/>
        </authorList>
    </citation>
    <scope>NUCLEOTIDE SEQUENCE</scope>
</reference>
<evidence type="ECO:0000313" key="2">
    <source>
        <dbReference type="EMBL" id="VAW52263.1"/>
    </source>
</evidence>
<keyword evidence="1" id="KW-0812">Transmembrane</keyword>
<dbReference type="InterPro" id="IPR012667">
    <property type="entry name" value="CbtB_put"/>
</dbReference>
<dbReference type="AlphaFoldDB" id="A0A3B0WIX6"/>
<keyword evidence="1" id="KW-1133">Transmembrane helix</keyword>
<organism evidence="2">
    <name type="scientific">hydrothermal vent metagenome</name>
    <dbReference type="NCBI Taxonomy" id="652676"/>
    <lineage>
        <taxon>unclassified sequences</taxon>
        <taxon>metagenomes</taxon>
        <taxon>ecological metagenomes</taxon>
    </lineage>
</organism>
<gene>
    <name evidence="2" type="ORF">MNBD_GAMMA05-135</name>
</gene>
<sequence length="65" mass="6572">MSTVSEAKNMVAKIQTGAVPWATVCAVSAAVITGALIIGAVGFAGSEVLHNAAHDVRHGLSFPCH</sequence>
<dbReference type="Pfam" id="PF09489">
    <property type="entry name" value="CbtB"/>
    <property type="match status" value="1"/>
</dbReference>
<evidence type="ECO:0000256" key="1">
    <source>
        <dbReference type="SAM" id="Phobius"/>
    </source>
</evidence>
<protein>
    <recommendedName>
        <fullName evidence="3">Cobalt transporter</fullName>
    </recommendedName>
</protein>
<evidence type="ECO:0008006" key="3">
    <source>
        <dbReference type="Google" id="ProtNLM"/>
    </source>
</evidence>
<name>A0A3B0WIX6_9ZZZZ</name>